<feature type="compositionally biased region" description="Basic and acidic residues" evidence="10">
    <location>
        <begin position="145"/>
        <end position="154"/>
    </location>
</feature>
<feature type="compositionally biased region" description="Polar residues" evidence="10">
    <location>
        <begin position="346"/>
        <end position="356"/>
    </location>
</feature>
<dbReference type="FunFam" id="3.40.50.300:FF:000870">
    <property type="entry name" value="MutS protein homolog 4"/>
    <property type="match status" value="1"/>
</dbReference>
<feature type="compositionally biased region" description="Polar residues" evidence="10">
    <location>
        <begin position="191"/>
        <end position="216"/>
    </location>
</feature>
<feature type="region of interest" description="Disordered" evidence="10">
    <location>
        <begin position="1355"/>
        <end position="1602"/>
    </location>
</feature>
<evidence type="ECO:0000256" key="10">
    <source>
        <dbReference type="SAM" id="MobiDB-lite"/>
    </source>
</evidence>
<feature type="compositionally biased region" description="Polar residues" evidence="10">
    <location>
        <begin position="450"/>
        <end position="460"/>
    </location>
</feature>
<feature type="region of interest" description="Disordered" evidence="10">
    <location>
        <begin position="491"/>
        <end position="567"/>
    </location>
</feature>
<keyword evidence="13" id="KW-1185">Reference proteome</keyword>
<feature type="compositionally biased region" description="Acidic residues" evidence="10">
    <location>
        <begin position="1516"/>
        <end position="1525"/>
    </location>
</feature>
<dbReference type="Gene3D" id="1.10.1420.10">
    <property type="match status" value="1"/>
</dbReference>
<evidence type="ECO:0000313" key="12">
    <source>
        <dbReference type="EMBL" id="KAK4044345.1"/>
    </source>
</evidence>
<reference evidence="13" key="1">
    <citation type="journal article" date="2023" name="Mol. Phylogenet. Evol.">
        <title>Genome-scale phylogeny and comparative genomics of the fungal order Sordariales.</title>
        <authorList>
            <person name="Hensen N."/>
            <person name="Bonometti L."/>
            <person name="Westerberg I."/>
            <person name="Brannstrom I.O."/>
            <person name="Guillou S."/>
            <person name="Cros-Aarteil S."/>
            <person name="Calhoun S."/>
            <person name="Haridas S."/>
            <person name="Kuo A."/>
            <person name="Mondo S."/>
            <person name="Pangilinan J."/>
            <person name="Riley R."/>
            <person name="LaButti K."/>
            <person name="Andreopoulos B."/>
            <person name="Lipzen A."/>
            <person name="Chen C."/>
            <person name="Yan M."/>
            <person name="Daum C."/>
            <person name="Ng V."/>
            <person name="Clum A."/>
            <person name="Steindorff A."/>
            <person name="Ohm R.A."/>
            <person name="Martin F."/>
            <person name="Silar P."/>
            <person name="Natvig D.O."/>
            <person name="Lalanne C."/>
            <person name="Gautier V."/>
            <person name="Ament-Velasquez S.L."/>
            <person name="Kruys A."/>
            <person name="Hutchinson M.I."/>
            <person name="Powell A.J."/>
            <person name="Barry K."/>
            <person name="Miller A.N."/>
            <person name="Grigoriev I.V."/>
            <person name="Debuchy R."/>
            <person name="Gladieux P."/>
            <person name="Hiltunen Thoren M."/>
            <person name="Johannesson H."/>
        </authorList>
    </citation>
    <scope>NUCLEOTIDE SEQUENCE [LARGE SCALE GENOMIC DNA]</scope>
    <source>
        <strain evidence="13">CBS 284.82</strain>
    </source>
</reference>
<dbReference type="SUPFAM" id="SSF48334">
    <property type="entry name" value="DNA repair protein MutS, domain III"/>
    <property type="match status" value="1"/>
</dbReference>
<dbReference type="GO" id="GO:0006298">
    <property type="term" value="P:mismatch repair"/>
    <property type="evidence" value="ECO:0007669"/>
    <property type="project" value="InterPro"/>
</dbReference>
<comment type="similarity">
    <text evidence="1">Belongs to the DNA mismatch repair MutS family. MSH3 subfamily.</text>
</comment>
<dbReference type="GO" id="GO:0007131">
    <property type="term" value="P:reciprocal meiotic recombination"/>
    <property type="evidence" value="ECO:0007669"/>
    <property type="project" value="TreeGrafter"/>
</dbReference>
<feature type="compositionally biased region" description="Polar residues" evidence="10">
    <location>
        <begin position="156"/>
        <end position="167"/>
    </location>
</feature>
<evidence type="ECO:0000256" key="8">
    <source>
        <dbReference type="ARBA" id="ARBA00029792"/>
    </source>
</evidence>
<evidence type="ECO:0000256" key="3">
    <source>
        <dbReference type="ARBA" id="ARBA00022741"/>
    </source>
</evidence>
<feature type="compositionally biased region" description="Polar residues" evidence="10">
    <location>
        <begin position="1498"/>
        <end position="1515"/>
    </location>
</feature>
<feature type="compositionally biased region" description="Basic and acidic residues" evidence="10">
    <location>
        <begin position="1568"/>
        <end position="1583"/>
    </location>
</feature>
<proteinExistence type="inferred from homology"/>
<dbReference type="PANTHER" id="PTHR11361:SF21">
    <property type="entry name" value="MUTS PROTEIN HOMOLOG 4"/>
    <property type="match status" value="1"/>
</dbReference>
<dbReference type="Pfam" id="PF05192">
    <property type="entry name" value="MutS_III"/>
    <property type="match status" value="1"/>
</dbReference>
<dbReference type="PANTHER" id="PTHR11361">
    <property type="entry name" value="DNA MISMATCH REPAIR PROTEIN MUTS FAMILY MEMBER"/>
    <property type="match status" value="1"/>
</dbReference>
<dbReference type="Proteomes" id="UP001303115">
    <property type="component" value="Unassembled WGS sequence"/>
</dbReference>
<dbReference type="GO" id="GO:0005634">
    <property type="term" value="C:nucleus"/>
    <property type="evidence" value="ECO:0007669"/>
    <property type="project" value="TreeGrafter"/>
</dbReference>
<dbReference type="Gene3D" id="3.40.50.300">
    <property type="entry name" value="P-loop containing nucleotide triphosphate hydrolases"/>
    <property type="match status" value="1"/>
</dbReference>
<feature type="compositionally biased region" description="Polar residues" evidence="10">
    <location>
        <begin position="1429"/>
        <end position="1444"/>
    </location>
</feature>
<evidence type="ECO:0000256" key="7">
    <source>
        <dbReference type="ARBA" id="ARBA00025902"/>
    </source>
</evidence>
<evidence type="ECO:0000259" key="11">
    <source>
        <dbReference type="PROSITE" id="PS00486"/>
    </source>
</evidence>
<dbReference type="InterPro" id="IPR027417">
    <property type="entry name" value="P-loop_NTPase"/>
</dbReference>
<organism evidence="12 13">
    <name type="scientific">Parachaetomium inaequale</name>
    <dbReference type="NCBI Taxonomy" id="2588326"/>
    <lineage>
        <taxon>Eukaryota</taxon>
        <taxon>Fungi</taxon>
        <taxon>Dikarya</taxon>
        <taxon>Ascomycota</taxon>
        <taxon>Pezizomycotina</taxon>
        <taxon>Sordariomycetes</taxon>
        <taxon>Sordariomycetidae</taxon>
        <taxon>Sordariales</taxon>
        <taxon>Chaetomiaceae</taxon>
        <taxon>Parachaetomium</taxon>
    </lineage>
</organism>
<keyword evidence="4" id="KW-0067">ATP-binding</keyword>
<evidence type="ECO:0000256" key="2">
    <source>
        <dbReference type="ARBA" id="ARBA00022151"/>
    </source>
</evidence>
<feature type="region of interest" description="Disordered" evidence="10">
    <location>
        <begin position="243"/>
        <end position="356"/>
    </location>
</feature>
<dbReference type="GO" id="GO:0140664">
    <property type="term" value="F:ATP-dependent DNA damage sensor activity"/>
    <property type="evidence" value="ECO:0007669"/>
    <property type="project" value="InterPro"/>
</dbReference>
<dbReference type="GO" id="GO:0030983">
    <property type="term" value="F:mismatched DNA binding"/>
    <property type="evidence" value="ECO:0007669"/>
    <property type="project" value="InterPro"/>
</dbReference>
<evidence type="ECO:0000256" key="1">
    <source>
        <dbReference type="ARBA" id="ARBA00007094"/>
    </source>
</evidence>
<feature type="compositionally biased region" description="Polar residues" evidence="10">
    <location>
        <begin position="556"/>
        <end position="567"/>
    </location>
</feature>
<dbReference type="InterPro" id="IPR007696">
    <property type="entry name" value="DNA_mismatch_repair_MutS_core"/>
</dbReference>
<dbReference type="InterPro" id="IPR000432">
    <property type="entry name" value="DNA_mismatch_repair_MutS_C"/>
</dbReference>
<dbReference type="CDD" id="cd03243">
    <property type="entry name" value="ABC_MutS_homologs"/>
    <property type="match status" value="1"/>
</dbReference>
<dbReference type="Pfam" id="PF00488">
    <property type="entry name" value="MutS_V"/>
    <property type="match status" value="1"/>
</dbReference>
<evidence type="ECO:0000256" key="6">
    <source>
        <dbReference type="ARBA" id="ARBA00023254"/>
    </source>
</evidence>
<feature type="region of interest" description="Disordered" evidence="10">
    <location>
        <begin position="1"/>
        <end position="218"/>
    </location>
</feature>
<protein>
    <recommendedName>
        <fullName evidence="2 9">DNA mismatch repair protein MSH3</fullName>
    </recommendedName>
    <alternativeName>
        <fullName evidence="2 9">DNA mismatch repair protein MSH3</fullName>
    </alternativeName>
    <alternativeName>
        <fullName evidence="8">MutS protein homolog 3</fullName>
    </alternativeName>
</protein>
<feature type="region of interest" description="Disordered" evidence="10">
    <location>
        <begin position="450"/>
        <end position="473"/>
    </location>
</feature>
<dbReference type="InterPro" id="IPR045076">
    <property type="entry name" value="MutS"/>
</dbReference>
<feature type="compositionally biased region" description="Low complexity" evidence="10">
    <location>
        <begin position="8"/>
        <end position="21"/>
    </location>
</feature>
<dbReference type="GO" id="GO:0005524">
    <property type="term" value="F:ATP binding"/>
    <property type="evidence" value="ECO:0007669"/>
    <property type="project" value="UniProtKB-KW"/>
</dbReference>
<gene>
    <name evidence="12" type="ORF">C8A01DRAFT_12259</name>
</gene>
<evidence type="ECO:0000313" key="13">
    <source>
        <dbReference type="Proteomes" id="UP001303115"/>
    </source>
</evidence>
<keyword evidence="6" id="KW-0469">Meiosis</keyword>
<dbReference type="PROSITE" id="PS00486">
    <property type="entry name" value="DNA_MISMATCH_REPAIR_2"/>
    <property type="match status" value="1"/>
</dbReference>
<feature type="domain" description="DNA mismatch repair proteins mutS family" evidence="11">
    <location>
        <begin position="1216"/>
        <end position="1232"/>
    </location>
</feature>
<feature type="compositionally biased region" description="Polar residues" evidence="10">
    <location>
        <begin position="1457"/>
        <end position="1474"/>
    </location>
</feature>
<dbReference type="SMART" id="SM00534">
    <property type="entry name" value="MUTSac"/>
    <property type="match status" value="1"/>
</dbReference>
<evidence type="ECO:0000256" key="5">
    <source>
        <dbReference type="ARBA" id="ARBA00023125"/>
    </source>
</evidence>
<name>A0AAN6SW18_9PEZI</name>
<dbReference type="SUPFAM" id="SSF52540">
    <property type="entry name" value="P-loop containing nucleoside triphosphate hydrolases"/>
    <property type="match status" value="1"/>
</dbReference>
<comment type="caution">
    <text evidence="12">The sequence shown here is derived from an EMBL/GenBank/DDBJ whole genome shotgun (WGS) entry which is preliminary data.</text>
</comment>
<dbReference type="SMART" id="SM00533">
    <property type="entry name" value="MUTSd"/>
    <property type="match status" value="1"/>
</dbReference>
<comment type="subunit">
    <text evidence="7">Heterodimer consisting of MSH2-MSH3 (MutS beta). Forms a ternary complex with MutL alpha (MLH1-PMS1).</text>
</comment>
<evidence type="ECO:0000256" key="9">
    <source>
        <dbReference type="ARBA" id="ARBA00073774"/>
    </source>
</evidence>
<dbReference type="InterPro" id="IPR036187">
    <property type="entry name" value="DNA_mismatch_repair_MutS_sf"/>
</dbReference>
<dbReference type="EMBL" id="MU854319">
    <property type="protein sequence ID" value="KAK4044345.1"/>
    <property type="molecule type" value="Genomic_DNA"/>
</dbReference>
<feature type="compositionally biased region" description="Low complexity" evidence="10">
    <location>
        <begin position="74"/>
        <end position="85"/>
    </location>
</feature>
<feature type="compositionally biased region" description="Acidic residues" evidence="10">
    <location>
        <begin position="545"/>
        <end position="555"/>
    </location>
</feature>
<keyword evidence="3" id="KW-0547">Nucleotide-binding</keyword>
<keyword evidence="5" id="KW-0238">DNA-binding</keyword>
<evidence type="ECO:0000256" key="4">
    <source>
        <dbReference type="ARBA" id="ARBA00022840"/>
    </source>
</evidence>
<feature type="compositionally biased region" description="Basic and acidic residues" evidence="10">
    <location>
        <begin position="1379"/>
        <end position="1399"/>
    </location>
</feature>
<sequence length="1602" mass="176212">MDEEKENSSSPSGSQVGGPLPDSGPPTSEEDDETPNPQALQASQAPNRGSSAGRVRRSITDWLRRRAISGAMRSTAAETASETSSVRPPSRPTCHGLAFRSGDSIEPNSTPPPCGDPMPRERPQIPPRLLGFSRDDSYSMGGIRPAREPSDGETRYSGSTETHTSYQPIRPSAAAYTSSVPQSVDHIGPAQDSSSLSDPRNITPTLSRYNPLNSSPPAIIGDPANWLLPRPFRHEVELPFVGGTPYDESEETGANFDIPSLSSTGSFREGGGISRVSTPSSLERDQHDNSAMRSPYFGKGKSIARPSEARASSPFETAGNTSSRDHQFSMAAGTTGVLPPDPFVASGSSRPSPQSRFTLSNQYQHFQDDSADNDAYMGARHSFPYRRGTGSLGYPQPGAAGPRFTSPVPRPYRDAESEFAYGPSVISRPVTQTMTPNTSPYGREMAQLNPQGGSRSTNQVHPHAAAADRPGEQRRLPMPPACANMPPFDSPVHHRRQDSSILSPLVHSTAPRHPLRTTTNFADHRMGIPRNRAETGTPRVLDLDLSSDSEADDEGTGSSYTLGTGQRQYANEAPNSQIPSELTEEQDRVVCAISESRSLDMIGVAIINVTMGQVDLVRIVNDDKYRRLTETLLGMPTWPQTFLVLKKVVDQHGKSALAHWNEAEGLKLVDRFAWRKHIKAIRRDLEHNFYVSCAFSAGMAYVEEETEVIFRDNSLRIRYKQPADTMGLDRATVTSLELFQNIRNAKATSSTLLGLLNNTLTPQGRRMIRSALLQPSTNRDKITARHEAVEELSSNEDLFTEVRASLKRLLHIDVERSIPWLRIPLQDGVALIQGRHQIAMPSHGELQGAEKDLNHILMVKAYLGGVQAIQETLEVAGCTSQLCKWVLERCRRENTAPIAGLIEEAIEQDAIYSKAPIDIRNNRMWAIKAEPNGVLEGARQMYRDRTNDMHQYVEVLNRTFQEHLGTTPELRLGNDNHYYLRFQWSDVERELSKDQVATGNVRPAGAQHRRPRPLGGVATVNGIRRKQHYDCQTLELIQRSSQIQRHADIVTTQSDRFIVDLKKSLLEHAESLLAVNEALAVLDMLCSFAHLATTQNYVRPIISDNLVLKGARHPVVEVRKEDFVPNDVYLGDQGARFQVVTGGNMSGKSTFIRTIALIQIMAQIGSFVPATYAAVPICDRLFTRLSTEDKPESNMGTFAVEMTEMNMILRQVTKDSLVIIDELGRGTATKEGLGIALAMSEDLIKTGCRVFFATHFTELARVLNSSKPNSVLNVHVAGESTRTGDTTQISLPHTIAPGPVKNEDYGLDLSRRFLPERVVKNAEHVSSDSTMDDSAFASYLNKLQTEFTIRMDITTDDDVQEGPSGKDIDQATSPPTLEKPSEEELEEWKKKSDAAESRVMHANMAQSQDKKRPASAGGDNDCLPKKSKTSAGAESMASQLTPINRGSMIEELRKGTCTPTTRAATPSSITTDTPEPQLEADSVMNDAPAGEDTPAEVSGSSGTRQRAVSISSGSNYDEDMPDVDETSPRAPGRPSPDAYSDLSQPLERFQPLREWYAREQHAAGSSSRESEERSTPRSLERSRSATQEFLRGLHEDEGEESE</sequence>
<accession>A0AAN6SW18</accession>
<feature type="compositionally biased region" description="Polar residues" evidence="10">
    <location>
        <begin position="35"/>
        <end position="50"/>
    </location>
</feature>